<dbReference type="PANTHER" id="PTHR12834:SF12">
    <property type="entry name" value="SIGNAL RECOGNITION PARTICLE 9 KDA PROTEIN"/>
    <property type="match status" value="1"/>
</dbReference>
<evidence type="ECO:0000313" key="3">
    <source>
        <dbReference type="EMBL" id="KAF6222227.1"/>
    </source>
</evidence>
<dbReference type="Pfam" id="PF05486">
    <property type="entry name" value="SRP9-21"/>
    <property type="match status" value="1"/>
</dbReference>
<keyword evidence="4" id="KW-1185">Reference proteome</keyword>
<protein>
    <recommendedName>
        <fullName evidence="2">SRP9 domain-containing protein</fullName>
    </recommendedName>
</protein>
<feature type="compositionally biased region" description="Gly residues" evidence="1">
    <location>
        <begin position="147"/>
        <end position="170"/>
    </location>
</feature>
<evidence type="ECO:0000259" key="2">
    <source>
        <dbReference type="Pfam" id="PF05486"/>
    </source>
</evidence>
<comment type="caution">
    <text evidence="3">The sequence shown here is derived from an EMBL/GenBank/DDBJ whole genome shotgun (WGS) entry which is preliminary data.</text>
</comment>
<feature type="region of interest" description="Disordered" evidence="1">
    <location>
        <begin position="25"/>
        <end position="74"/>
    </location>
</feature>
<dbReference type="PANTHER" id="PTHR12834">
    <property type="entry name" value="SIGNAL RECOGNITION PARTICLE 9 KDA PROTEIN"/>
    <property type="match status" value="1"/>
</dbReference>
<name>A0A8H6CEX3_9LECA</name>
<accession>A0A8H6CEX3</accession>
<organism evidence="3 4">
    <name type="scientific">Letharia lupina</name>
    <dbReference type="NCBI Taxonomy" id="560253"/>
    <lineage>
        <taxon>Eukaryota</taxon>
        <taxon>Fungi</taxon>
        <taxon>Dikarya</taxon>
        <taxon>Ascomycota</taxon>
        <taxon>Pezizomycotina</taxon>
        <taxon>Lecanoromycetes</taxon>
        <taxon>OSLEUM clade</taxon>
        <taxon>Lecanoromycetidae</taxon>
        <taxon>Lecanorales</taxon>
        <taxon>Lecanorineae</taxon>
        <taxon>Parmeliaceae</taxon>
        <taxon>Letharia</taxon>
    </lineage>
</organism>
<dbReference type="AlphaFoldDB" id="A0A8H6CEX3"/>
<dbReference type="InterPro" id="IPR039914">
    <property type="entry name" value="SRP9-like"/>
</dbReference>
<feature type="domain" description="SRP9" evidence="2">
    <location>
        <begin position="5"/>
        <end position="109"/>
    </location>
</feature>
<dbReference type="GO" id="GO:0006614">
    <property type="term" value="P:SRP-dependent cotranslational protein targeting to membrane"/>
    <property type="evidence" value="ECO:0007669"/>
    <property type="project" value="InterPro"/>
</dbReference>
<dbReference type="EMBL" id="JACCJB010000012">
    <property type="protein sequence ID" value="KAF6222227.1"/>
    <property type="molecule type" value="Genomic_DNA"/>
</dbReference>
<sequence>MPYLATAQSYLEQSTLLISARPTTTRITTKYTISRPKPSPSPSKSTSSPPPKSEPSEHQVPSHQIQAPKATLTLKSYDPVSGTCLKYKTDKAAEVGRLVASLGNCGRVMAALPAREQTEVKEEPGEEMEGVVAVKLEDTKVPTSKGGAKGGQAQGKGGGGEKGGGGGGGGGKKKKGKK</sequence>
<reference evidence="3 4" key="1">
    <citation type="journal article" date="2020" name="Genomics">
        <title>Complete, high-quality genomes from long-read metagenomic sequencing of two wolf lichen thalli reveals enigmatic genome architecture.</title>
        <authorList>
            <person name="McKenzie S.K."/>
            <person name="Walston R.F."/>
            <person name="Allen J.L."/>
        </authorList>
    </citation>
    <scope>NUCLEOTIDE SEQUENCE [LARGE SCALE GENOMIC DNA]</scope>
    <source>
        <strain evidence="3">WasteWater1</strain>
    </source>
</reference>
<dbReference type="InterPro" id="IPR039432">
    <property type="entry name" value="SRP9_dom"/>
</dbReference>
<dbReference type="RefSeq" id="XP_037151662.1">
    <property type="nucleotide sequence ID" value="XM_037292243.1"/>
</dbReference>
<dbReference type="GO" id="GO:0005786">
    <property type="term" value="C:signal recognition particle, endoplasmic reticulum targeting"/>
    <property type="evidence" value="ECO:0007669"/>
    <property type="project" value="TreeGrafter"/>
</dbReference>
<gene>
    <name evidence="3" type="ORF">HO133_001313</name>
</gene>
<dbReference type="GeneID" id="59329729"/>
<dbReference type="Proteomes" id="UP000593566">
    <property type="component" value="Unassembled WGS sequence"/>
</dbReference>
<proteinExistence type="predicted"/>
<feature type="region of interest" description="Disordered" evidence="1">
    <location>
        <begin position="137"/>
        <end position="178"/>
    </location>
</feature>
<evidence type="ECO:0000313" key="4">
    <source>
        <dbReference type="Proteomes" id="UP000593566"/>
    </source>
</evidence>
<evidence type="ECO:0000256" key="1">
    <source>
        <dbReference type="SAM" id="MobiDB-lite"/>
    </source>
</evidence>